<protein>
    <recommendedName>
        <fullName evidence="1">WLM domain-containing protein</fullName>
    </recommendedName>
</protein>
<dbReference type="InterPro" id="IPR053000">
    <property type="entry name" value="WSS1-like_metalloprotease"/>
</dbReference>
<keyword evidence="3" id="KW-1185">Reference proteome</keyword>
<proteinExistence type="predicted"/>
<dbReference type="AlphaFoldDB" id="A0A1E4T373"/>
<reference evidence="3" key="1">
    <citation type="submission" date="2016-04" db="EMBL/GenBank/DDBJ databases">
        <title>Comparative genomics of biotechnologically important yeasts.</title>
        <authorList>
            <consortium name="DOE Joint Genome Institute"/>
            <person name="Riley R."/>
            <person name="Haridas S."/>
            <person name="Wolfe K.H."/>
            <person name="Lopes M.R."/>
            <person name="Hittinger C.T."/>
            <person name="Goker M."/>
            <person name="Salamov A."/>
            <person name="Wisecaver J."/>
            <person name="Long T.M."/>
            <person name="Aerts A.L."/>
            <person name="Barry K."/>
            <person name="Choi C."/>
            <person name="Clum A."/>
            <person name="Coughlan A.Y."/>
            <person name="Deshpande S."/>
            <person name="Douglass A.P."/>
            <person name="Hanson S.J."/>
            <person name="Klenk H.-P."/>
            <person name="Labutti K."/>
            <person name="Lapidus A."/>
            <person name="Lindquist E."/>
            <person name="Lipzen A."/>
            <person name="Meier-Kolthoff J.P."/>
            <person name="Ohm R.A."/>
            <person name="Otillar R.P."/>
            <person name="Pangilinan J."/>
            <person name="Peng Y."/>
            <person name="Rokas A."/>
            <person name="Rosa C.A."/>
            <person name="Scheuner C."/>
            <person name="Sibirny A.A."/>
            <person name="Slot J.C."/>
            <person name="Stielow J.B."/>
            <person name="Sun H."/>
            <person name="Kurtzman C.P."/>
            <person name="Blackwell M."/>
            <person name="Grigoriev I.V."/>
            <person name="Jeffries T.W."/>
        </authorList>
    </citation>
    <scope>NUCLEOTIDE SEQUENCE [LARGE SCALE GENOMIC DNA]</scope>
    <source>
        <strain evidence="3">NRRL YB-2248</strain>
    </source>
</reference>
<dbReference type="PROSITE" id="PS51397">
    <property type="entry name" value="WLM"/>
    <property type="match status" value="1"/>
</dbReference>
<sequence>VKKPNKKSPTAFIGQISSLAKMQSCDKALDILHELATMVAPILRKYSLRVGHLTEFFPKNASLLGLNVNGGQKICIRLRPASNNNWFFPMNELLGTMLHEMSHNRHGPHDDKFYSFMNEMLDLYYKIQLEGDLQVTGYISINQKLGSTSNLTSVREARLKKLGEVKYVSKVAKLGTMKDKSIAKQKSPRELAREASMLRIKDNSTCGSIKTENE</sequence>
<dbReference type="STRING" id="983967.A0A1E4T373"/>
<feature type="domain" description="WLM" evidence="1">
    <location>
        <begin position="4"/>
        <end position="201"/>
    </location>
</feature>
<dbReference type="GO" id="GO:0005634">
    <property type="term" value="C:nucleus"/>
    <property type="evidence" value="ECO:0007669"/>
    <property type="project" value="TreeGrafter"/>
</dbReference>
<organism evidence="2 3">
    <name type="scientific">[Candida] arabinofermentans NRRL YB-2248</name>
    <dbReference type="NCBI Taxonomy" id="983967"/>
    <lineage>
        <taxon>Eukaryota</taxon>
        <taxon>Fungi</taxon>
        <taxon>Dikarya</taxon>
        <taxon>Ascomycota</taxon>
        <taxon>Saccharomycotina</taxon>
        <taxon>Pichiomycetes</taxon>
        <taxon>Pichiales</taxon>
        <taxon>Pichiaceae</taxon>
        <taxon>Ogataea</taxon>
        <taxon>Ogataea/Candida clade</taxon>
    </lineage>
</organism>
<dbReference type="OrthoDB" id="49605at2759"/>
<gene>
    <name evidence="2" type="ORF">CANARDRAFT_186478</name>
</gene>
<dbReference type="InterPro" id="IPR013536">
    <property type="entry name" value="WLM_dom"/>
</dbReference>
<name>A0A1E4T373_9ASCO</name>
<dbReference type="GO" id="GO:0006281">
    <property type="term" value="P:DNA repair"/>
    <property type="evidence" value="ECO:0007669"/>
    <property type="project" value="TreeGrafter"/>
</dbReference>
<dbReference type="PANTHER" id="PTHR46622">
    <property type="entry name" value="DNA-DEPENDENT METALLOPROTEASE WSS1"/>
    <property type="match status" value="1"/>
</dbReference>
<dbReference type="EMBL" id="KV453850">
    <property type="protein sequence ID" value="ODV86220.1"/>
    <property type="molecule type" value="Genomic_DNA"/>
</dbReference>
<evidence type="ECO:0000259" key="1">
    <source>
        <dbReference type="PROSITE" id="PS51397"/>
    </source>
</evidence>
<feature type="non-terminal residue" evidence="2">
    <location>
        <position position="1"/>
    </location>
</feature>
<accession>A0A1E4T373</accession>
<dbReference type="GO" id="GO:0008237">
    <property type="term" value="F:metallopeptidase activity"/>
    <property type="evidence" value="ECO:0007669"/>
    <property type="project" value="TreeGrafter"/>
</dbReference>
<dbReference type="Pfam" id="PF08325">
    <property type="entry name" value="WLM"/>
    <property type="match status" value="1"/>
</dbReference>
<dbReference type="Proteomes" id="UP000094801">
    <property type="component" value="Unassembled WGS sequence"/>
</dbReference>
<feature type="non-terminal residue" evidence="2">
    <location>
        <position position="214"/>
    </location>
</feature>
<evidence type="ECO:0000313" key="2">
    <source>
        <dbReference type="EMBL" id="ODV86220.1"/>
    </source>
</evidence>
<evidence type="ECO:0000313" key="3">
    <source>
        <dbReference type="Proteomes" id="UP000094801"/>
    </source>
</evidence>
<dbReference type="PANTHER" id="PTHR46622:SF1">
    <property type="entry name" value="DNA-DEPENDENT METALLOPROTEASE WSS1"/>
    <property type="match status" value="1"/>
</dbReference>